<organism evidence="1 2">
    <name type="scientific">Aspergillus novofumigatus (strain IBT 16806)</name>
    <dbReference type="NCBI Taxonomy" id="1392255"/>
    <lineage>
        <taxon>Eukaryota</taxon>
        <taxon>Fungi</taxon>
        <taxon>Dikarya</taxon>
        <taxon>Ascomycota</taxon>
        <taxon>Pezizomycotina</taxon>
        <taxon>Eurotiomycetes</taxon>
        <taxon>Eurotiomycetidae</taxon>
        <taxon>Eurotiales</taxon>
        <taxon>Aspergillaceae</taxon>
        <taxon>Aspergillus</taxon>
        <taxon>Aspergillus subgen. Fumigati</taxon>
    </lineage>
</organism>
<accession>A0A2I1CGH3</accession>
<name>A0A2I1CGH3_ASPN1</name>
<sequence>MRLGAFALRSTSITAKPAVQSAAFNGLRCYSTGKAKVRDACSGSIDTFRAFFTDNFFF</sequence>
<evidence type="ECO:0000313" key="1">
    <source>
        <dbReference type="EMBL" id="PKX96714.1"/>
    </source>
</evidence>
<dbReference type="VEuPathDB" id="FungiDB:P174DRAFT_438503"/>
<evidence type="ECO:0000313" key="2">
    <source>
        <dbReference type="Proteomes" id="UP000234474"/>
    </source>
</evidence>
<dbReference type="OrthoDB" id="10401555at2759"/>
<reference evidence="2" key="1">
    <citation type="journal article" date="2018" name="Proc. Natl. Acad. Sci. U.S.A.">
        <title>Linking secondary metabolites to gene clusters through genome sequencing of six diverse Aspergillus species.</title>
        <authorList>
            <person name="Kaerboelling I."/>
            <person name="Vesth T.C."/>
            <person name="Frisvad J.C."/>
            <person name="Nybo J.L."/>
            <person name="Theobald S."/>
            <person name="Kuo A."/>
            <person name="Bowyer P."/>
            <person name="Matsuda Y."/>
            <person name="Mondo S."/>
            <person name="Lyhne E.K."/>
            <person name="Kogle M.E."/>
            <person name="Clum A."/>
            <person name="Lipzen A."/>
            <person name="Salamov A."/>
            <person name="Ngan C.Y."/>
            <person name="Daum C."/>
            <person name="Chiniquy J."/>
            <person name="Barry K."/>
            <person name="LaButti K."/>
            <person name="Haridas S."/>
            <person name="Simmons B.A."/>
            <person name="Magnuson J.K."/>
            <person name="Mortensen U.H."/>
            <person name="Larsen T.O."/>
            <person name="Grigoriev I.V."/>
            <person name="Baker S.E."/>
            <person name="Andersen M.R."/>
        </authorList>
    </citation>
    <scope>NUCLEOTIDE SEQUENCE [LARGE SCALE GENOMIC DNA]</scope>
    <source>
        <strain evidence="2">IBT 16806</strain>
    </source>
</reference>
<comment type="caution">
    <text evidence="1">The sequence shown here is derived from an EMBL/GenBank/DDBJ whole genome shotgun (WGS) entry which is preliminary data.</text>
</comment>
<dbReference type="Proteomes" id="UP000234474">
    <property type="component" value="Unassembled WGS sequence"/>
</dbReference>
<dbReference type="RefSeq" id="XP_024685309.1">
    <property type="nucleotide sequence ID" value="XM_024826557.1"/>
</dbReference>
<dbReference type="EMBL" id="MSZS01000002">
    <property type="protein sequence ID" value="PKX96714.1"/>
    <property type="molecule type" value="Genomic_DNA"/>
</dbReference>
<proteinExistence type="predicted"/>
<gene>
    <name evidence="1" type="ORF">P174DRAFT_438503</name>
</gene>
<dbReference type="GeneID" id="36533882"/>
<keyword evidence="2" id="KW-1185">Reference proteome</keyword>
<dbReference type="STRING" id="1392255.A0A2I1CGH3"/>
<protein>
    <submittedName>
        <fullName evidence="1">Uncharacterized protein</fullName>
    </submittedName>
</protein>
<dbReference type="AlphaFoldDB" id="A0A2I1CGH3"/>